<organism evidence="1 2">
    <name type="scientific">Lithospermum erythrorhizon</name>
    <name type="common">Purple gromwell</name>
    <name type="synonym">Lithospermum officinale var. erythrorhizon</name>
    <dbReference type="NCBI Taxonomy" id="34254"/>
    <lineage>
        <taxon>Eukaryota</taxon>
        <taxon>Viridiplantae</taxon>
        <taxon>Streptophyta</taxon>
        <taxon>Embryophyta</taxon>
        <taxon>Tracheophyta</taxon>
        <taxon>Spermatophyta</taxon>
        <taxon>Magnoliopsida</taxon>
        <taxon>eudicotyledons</taxon>
        <taxon>Gunneridae</taxon>
        <taxon>Pentapetalae</taxon>
        <taxon>asterids</taxon>
        <taxon>lamiids</taxon>
        <taxon>Boraginales</taxon>
        <taxon>Boraginaceae</taxon>
        <taxon>Boraginoideae</taxon>
        <taxon>Lithospermeae</taxon>
        <taxon>Lithospermum</taxon>
    </lineage>
</organism>
<accession>A0AAV3RG70</accession>
<gene>
    <name evidence="1" type="ORF">LIER_28144</name>
</gene>
<dbReference type="EMBL" id="BAABME010009259">
    <property type="protein sequence ID" value="GAA0174840.1"/>
    <property type="molecule type" value="Genomic_DNA"/>
</dbReference>
<evidence type="ECO:0000313" key="1">
    <source>
        <dbReference type="EMBL" id="GAA0174840.1"/>
    </source>
</evidence>
<dbReference type="Proteomes" id="UP001454036">
    <property type="component" value="Unassembled WGS sequence"/>
</dbReference>
<proteinExistence type="predicted"/>
<keyword evidence="2" id="KW-1185">Reference proteome</keyword>
<protein>
    <submittedName>
        <fullName evidence="1">Uncharacterized protein</fullName>
    </submittedName>
</protein>
<dbReference type="AlphaFoldDB" id="A0AAV3RG70"/>
<reference evidence="1 2" key="1">
    <citation type="submission" date="2024-01" db="EMBL/GenBank/DDBJ databases">
        <title>The complete chloroplast genome sequence of Lithospermum erythrorhizon: insights into the phylogenetic relationship among Boraginaceae species and the maternal lineages of purple gromwells.</title>
        <authorList>
            <person name="Okada T."/>
            <person name="Watanabe K."/>
        </authorList>
    </citation>
    <scope>NUCLEOTIDE SEQUENCE [LARGE SCALE GENOMIC DNA]</scope>
</reference>
<sequence>MTRLANGDFSTSVFSRSILATRNRHQISLLMDDDGQVYTDPQVVEDKIIKFYETLFSSKGPLSEDLVHGYHKENGVPKAAIKFDLAKA</sequence>
<evidence type="ECO:0000313" key="2">
    <source>
        <dbReference type="Proteomes" id="UP001454036"/>
    </source>
</evidence>
<comment type="caution">
    <text evidence="1">The sequence shown here is derived from an EMBL/GenBank/DDBJ whole genome shotgun (WGS) entry which is preliminary data.</text>
</comment>
<name>A0AAV3RG70_LITER</name>